<keyword evidence="6 8" id="KW-1133">Transmembrane helix</keyword>
<dbReference type="PROSITE" id="PS50928">
    <property type="entry name" value="ABC_TM1"/>
    <property type="match status" value="1"/>
</dbReference>
<evidence type="ECO:0000256" key="7">
    <source>
        <dbReference type="ARBA" id="ARBA00023136"/>
    </source>
</evidence>
<dbReference type="GO" id="GO:0005886">
    <property type="term" value="C:plasma membrane"/>
    <property type="evidence" value="ECO:0007669"/>
    <property type="project" value="UniProtKB-SubCell"/>
</dbReference>
<keyword evidence="4" id="KW-1003">Cell membrane</keyword>
<dbReference type="Gene3D" id="1.10.3720.10">
    <property type="entry name" value="MetI-like"/>
    <property type="match status" value="1"/>
</dbReference>
<dbReference type="InterPro" id="IPR051322">
    <property type="entry name" value="AA_ABC_Transporter_Permease"/>
</dbReference>
<dbReference type="CDD" id="cd06261">
    <property type="entry name" value="TM_PBP2"/>
    <property type="match status" value="1"/>
</dbReference>
<accession>A0A4R3JTY4</accession>
<comment type="subcellular location">
    <subcellularLocation>
        <location evidence="1 8">Cell membrane</location>
        <topology evidence="1 8">Multi-pass membrane protein</topology>
    </subcellularLocation>
</comment>
<dbReference type="AlphaFoldDB" id="A0A4R3JTY4"/>
<keyword evidence="13" id="KW-1185">Reference proteome</keyword>
<dbReference type="InterPro" id="IPR035906">
    <property type="entry name" value="MetI-like_sf"/>
</dbReference>
<reference evidence="11 12" key="2">
    <citation type="submission" date="2019-03" db="EMBL/GenBank/DDBJ databases">
        <title>Genomic Encyclopedia of Type Strains, Phase IV (KMG-IV): sequencing the most valuable type-strain genomes for metagenomic binning, comparative biology and taxonomic classification.</title>
        <authorList>
            <person name="Goeker M."/>
        </authorList>
    </citation>
    <scope>NUCLEOTIDE SEQUENCE [LARGE SCALE GENOMIC DNA]</scope>
    <source>
        <strain evidence="11 12">DSM 103426</strain>
    </source>
</reference>
<evidence type="ECO:0000313" key="13">
    <source>
        <dbReference type="Proteomes" id="UP000702954"/>
    </source>
</evidence>
<dbReference type="GO" id="GO:0048473">
    <property type="term" value="P:D-methionine transmembrane transport"/>
    <property type="evidence" value="ECO:0007669"/>
    <property type="project" value="TreeGrafter"/>
</dbReference>
<dbReference type="FunFam" id="1.10.3720.10:FF:000002">
    <property type="entry name" value="D-methionine ABC transporter permease MetI"/>
    <property type="match status" value="1"/>
</dbReference>
<feature type="transmembrane region" description="Helical" evidence="8">
    <location>
        <begin position="189"/>
        <end position="208"/>
    </location>
</feature>
<sequence>METQELIKMLAEGSVDTLYMTLVSTALAYVIGFPMGIALIVTRKDGLKPMPAVNRILDIFVNILRSIPFLILLIAVTPLTKLIVGKSYGSTATIVPLVIAAAPFIARMIESSLLEVEHGVVEAALSMGASPLKIIVKVLIPEAKTSLIVGCTIALSTILGYSAMAGVVAGGGLGDIAIRYGYHRYQTDIMLITVIVLVLIVQILQEVGMQISKRTDKRVRG</sequence>
<name>A0A4R3JTY4_9FIRM</name>
<feature type="transmembrane region" description="Helical" evidence="8">
    <location>
        <begin position="147"/>
        <end position="169"/>
    </location>
</feature>
<feature type="transmembrane region" description="Helical" evidence="8">
    <location>
        <begin position="18"/>
        <end position="41"/>
    </location>
</feature>
<organism evidence="11 12">
    <name type="scientific">Faecalimonas umbilicata</name>
    <dbReference type="NCBI Taxonomy" id="1912855"/>
    <lineage>
        <taxon>Bacteria</taxon>
        <taxon>Bacillati</taxon>
        <taxon>Bacillota</taxon>
        <taxon>Clostridia</taxon>
        <taxon>Lachnospirales</taxon>
        <taxon>Lachnospiraceae</taxon>
        <taxon>Faecalimonas</taxon>
    </lineage>
</organism>
<dbReference type="SUPFAM" id="SSF161098">
    <property type="entry name" value="MetI-like"/>
    <property type="match status" value="1"/>
</dbReference>
<gene>
    <name evidence="10" type="primary">metI</name>
    <name evidence="11" type="ORF">EDD74_10273</name>
    <name evidence="10" type="ORF">FAEUMB_18470</name>
</gene>
<evidence type="ECO:0000256" key="8">
    <source>
        <dbReference type="RuleBase" id="RU363032"/>
    </source>
</evidence>
<feature type="transmembrane region" description="Helical" evidence="8">
    <location>
        <begin position="53"/>
        <end position="76"/>
    </location>
</feature>
<evidence type="ECO:0000256" key="4">
    <source>
        <dbReference type="ARBA" id="ARBA00022475"/>
    </source>
</evidence>
<dbReference type="PANTHER" id="PTHR30450:SF1">
    <property type="entry name" value="D-METHIONINE TRANSPORT SYSTEM PERMEASE PROTEIN METI-RELATED"/>
    <property type="match status" value="1"/>
</dbReference>
<dbReference type="NCBIfam" id="NF008049">
    <property type="entry name" value="PRK10782.1"/>
    <property type="match status" value="1"/>
</dbReference>
<comment type="similarity">
    <text evidence="2">Belongs to the binding-protein-dependent transport system permease family. CysTW subfamily.</text>
</comment>
<evidence type="ECO:0000256" key="1">
    <source>
        <dbReference type="ARBA" id="ARBA00004651"/>
    </source>
</evidence>
<dbReference type="InterPro" id="IPR000515">
    <property type="entry name" value="MetI-like"/>
</dbReference>
<dbReference type="EMBL" id="BHEO01000008">
    <property type="protein sequence ID" value="GBU05306.1"/>
    <property type="molecule type" value="Genomic_DNA"/>
</dbReference>
<dbReference type="Proteomes" id="UP000702954">
    <property type="component" value="Unassembled WGS sequence"/>
</dbReference>
<feature type="domain" description="ABC transmembrane type-1" evidence="9">
    <location>
        <begin position="14"/>
        <end position="208"/>
    </location>
</feature>
<evidence type="ECO:0000313" key="12">
    <source>
        <dbReference type="Proteomes" id="UP000294613"/>
    </source>
</evidence>
<evidence type="ECO:0000256" key="5">
    <source>
        <dbReference type="ARBA" id="ARBA00022692"/>
    </source>
</evidence>
<comment type="caution">
    <text evidence="11">The sequence shown here is derived from an EMBL/GenBank/DDBJ whole genome shotgun (WGS) entry which is preliminary data.</text>
</comment>
<keyword evidence="7 8" id="KW-0472">Membrane</keyword>
<proteinExistence type="inferred from homology"/>
<evidence type="ECO:0000256" key="6">
    <source>
        <dbReference type="ARBA" id="ARBA00022989"/>
    </source>
</evidence>
<evidence type="ECO:0000313" key="10">
    <source>
        <dbReference type="EMBL" id="GBU05306.1"/>
    </source>
</evidence>
<evidence type="ECO:0000256" key="2">
    <source>
        <dbReference type="ARBA" id="ARBA00007069"/>
    </source>
</evidence>
<dbReference type="Pfam" id="PF00528">
    <property type="entry name" value="BPD_transp_1"/>
    <property type="match status" value="1"/>
</dbReference>
<protein>
    <submittedName>
        <fullName evidence="11">D-methionine transport system permease protein</fullName>
    </submittedName>
    <submittedName>
        <fullName evidence="10">Methionine ABC transporter permease</fullName>
    </submittedName>
</protein>
<evidence type="ECO:0000256" key="3">
    <source>
        <dbReference type="ARBA" id="ARBA00022448"/>
    </source>
</evidence>
<dbReference type="Proteomes" id="UP000294613">
    <property type="component" value="Unassembled WGS sequence"/>
</dbReference>
<dbReference type="PANTHER" id="PTHR30450">
    <property type="entry name" value="ABC TRANSPORTER PERMEASE"/>
    <property type="match status" value="1"/>
</dbReference>
<dbReference type="RefSeq" id="WP_008976393.1">
    <property type="nucleotide sequence ID" value="NZ_BHEO01000008.1"/>
</dbReference>
<evidence type="ECO:0000313" key="11">
    <source>
        <dbReference type="EMBL" id="TCS69906.1"/>
    </source>
</evidence>
<feature type="transmembrane region" description="Helical" evidence="8">
    <location>
        <begin position="88"/>
        <end position="106"/>
    </location>
</feature>
<keyword evidence="5 8" id="KW-0812">Transmembrane</keyword>
<evidence type="ECO:0000259" key="9">
    <source>
        <dbReference type="PROSITE" id="PS50928"/>
    </source>
</evidence>
<keyword evidence="3 8" id="KW-0813">Transport</keyword>
<dbReference type="EMBL" id="SLZV01000002">
    <property type="protein sequence ID" value="TCS69906.1"/>
    <property type="molecule type" value="Genomic_DNA"/>
</dbReference>
<reference evidence="10 13" key="1">
    <citation type="journal article" date="2018" name="Int. J. Syst. Evol. Microbiol.">
        <title>Draft Genome Sequence of Faecalimonas umbilicata JCM 30896T, an Acetate-Producing Bacterium Isolated from Human Feces.</title>
        <authorList>
            <person name="Sakamoto M."/>
            <person name="Ikeyama N."/>
            <person name="Yuki M."/>
            <person name="Ohkuma M."/>
        </authorList>
    </citation>
    <scope>NUCLEOTIDE SEQUENCE [LARGE SCALE GENOMIC DNA]</scope>
    <source>
        <strain evidence="10 13">EGH7</strain>
    </source>
</reference>